<dbReference type="InterPro" id="IPR036271">
    <property type="entry name" value="Tet_transcr_reg_TetR-rel_C_sf"/>
</dbReference>
<protein>
    <submittedName>
        <fullName evidence="7">TetR family transcriptional regulator</fullName>
    </submittedName>
</protein>
<evidence type="ECO:0000256" key="4">
    <source>
        <dbReference type="ARBA" id="ARBA00023163"/>
    </source>
</evidence>
<keyword evidence="1" id="KW-0678">Repressor</keyword>
<dbReference type="AlphaFoldDB" id="A0A6N9T7N9"/>
<accession>A0A6N9T7N9</accession>
<reference evidence="7 8" key="1">
    <citation type="submission" date="2020-01" db="EMBL/GenBank/DDBJ databases">
        <title>Jiella pacifica sp. nov.</title>
        <authorList>
            <person name="Xue Z."/>
            <person name="Zhu S."/>
            <person name="Chen J."/>
            <person name="Yang J."/>
        </authorList>
    </citation>
    <scope>NUCLEOTIDE SEQUENCE [LARGE SCALE GENOMIC DNA]</scope>
    <source>
        <strain evidence="7 8">40Bstr34</strain>
    </source>
</reference>
<keyword evidence="2" id="KW-0805">Transcription regulation</keyword>
<evidence type="ECO:0000256" key="2">
    <source>
        <dbReference type="ARBA" id="ARBA00023015"/>
    </source>
</evidence>
<evidence type="ECO:0000256" key="1">
    <source>
        <dbReference type="ARBA" id="ARBA00022491"/>
    </source>
</evidence>
<dbReference type="InterPro" id="IPR050109">
    <property type="entry name" value="HTH-type_TetR-like_transc_reg"/>
</dbReference>
<feature type="domain" description="HTH tetR-type" evidence="6">
    <location>
        <begin position="22"/>
        <end position="82"/>
    </location>
</feature>
<dbReference type="SUPFAM" id="SSF46689">
    <property type="entry name" value="Homeodomain-like"/>
    <property type="match status" value="1"/>
</dbReference>
<organism evidence="7 8">
    <name type="scientific">Jiella pacifica</name>
    <dbReference type="NCBI Taxonomy" id="2696469"/>
    <lineage>
        <taxon>Bacteria</taxon>
        <taxon>Pseudomonadati</taxon>
        <taxon>Pseudomonadota</taxon>
        <taxon>Alphaproteobacteria</taxon>
        <taxon>Hyphomicrobiales</taxon>
        <taxon>Aurantimonadaceae</taxon>
        <taxon>Jiella</taxon>
    </lineage>
</organism>
<gene>
    <name evidence="7" type="ORF">GTK09_23705</name>
</gene>
<feature type="DNA-binding region" description="H-T-H motif" evidence="5">
    <location>
        <begin position="45"/>
        <end position="64"/>
    </location>
</feature>
<keyword evidence="8" id="KW-1185">Reference proteome</keyword>
<dbReference type="Proteomes" id="UP000469011">
    <property type="component" value="Unassembled WGS sequence"/>
</dbReference>
<dbReference type="Pfam" id="PF00440">
    <property type="entry name" value="TetR_N"/>
    <property type="match status" value="1"/>
</dbReference>
<dbReference type="RefSeq" id="WP_163465885.1">
    <property type="nucleotide sequence ID" value="NZ_JAAAMG010000029.1"/>
</dbReference>
<dbReference type="GO" id="GO:0003700">
    <property type="term" value="F:DNA-binding transcription factor activity"/>
    <property type="evidence" value="ECO:0007669"/>
    <property type="project" value="TreeGrafter"/>
</dbReference>
<dbReference type="SUPFAM" id="SSF48498">
    <property type="entry name" value="Tetracyclin repressor-like, C-terminal domain"/>
    <property type="match status" value="1"/>
</dbReference>
<comment type="caution">
    <text evidence="7">The sequence shown here is derived from an EMBL/GenBank/DDBJ whole genome shotgun (WGS) entry which is preliminary data.</text>
</comment>
<dbReference type="FunFam" id="1.10.10.60:FF:000141">
    <property type="entry name" value="TetR family transcriptional regulator"/>
    <property type="match status" value="1"/>
</dbReference>
<evidence type="ECO:0000259" key="6">
    <source>
        <dbReference type="PROSITE" id="PS50977"/>
    </source>
</evidence>
<dbReference type="PANTHER" id="PTHR30055:SF226">
    <property type="entry name" value="HTH-TYPE TRANSCRIPTIONAL REGULATOR PKSA"/>
    <property type="match status" value="1"/>
</dbReference>
<dbReference type="GO" id="GO:0000976">
    <property type="term" value="F:transcription cis-regulatory region binding"/>
    <property type="evidence" value="ECO:0007669"/>
    <property type="project" value="TreeGrafter"/>
</dbReference>
<name>A0A6N9T7N9_9HYPH</name>
<dbReference type="PANTHER" id="PTHR30055">
    <property type="entry name" value="HTH-TYPE TRANSCRIPTIONAL REGULATOR RUTR"/>
    <property type="match status" value="1"/>
</dbReference>
<dbReference type="EMBL" id="JAAAMG010000029">
    <property type="protein sequence ID" value="NDW07427.1"/>
    <property type="molecule type" value="Genomic_DNA"/>
</dbReference>
<evidence type="ECO:0000256" key="3">
    <source>
        <dbReference type="ARBA" id="ARBA00023125"/>
    </source>
</evidence>
<dbReference type="PROSITE" id="PS50977">
    <property type="entry name" value="HTH_TETR_2"/>
    <property type="match status" value="1"/>
</dbReference>
<evidence type="ECO:0000256" key="5">
    <source>
        <dbReference type="PROSITE-ProRule" id="PRU00335"/>
    </source>
</evidence>
<dbReference type="InterPro" id="IPR009057">
    <property type="entry name" value="Homeodomain-like_sf"/>
</dbReference>
<evidence type="ECO:0000313" key="7">
    <source>
        <dbReference type="EMBL" id="NDW07427.1"/>
    </source>
</evidence>
<dbReference type="InterPro" id="IPR001647">
    <property type="entry name" value="HTH_TetR"/>
</dbReference>
<proteinExistence type="predicted"/>
<sequence length="223" mass="24609">MSQSTALEIAFPVPPPPATAQEQRRQQVLDAARVCFARSGFHSASMHQICAEAQMSPGALYRYFPSKDSIIEAIAEEERVMAAACTQLLFEPGDLVERIVQVGVEYLKHTRDRATGGLTIEIWSESIRNTAVGQRFCEIEADIHASFRKLLLDARQRGEIDPDADIDAALTLIFALADGLVLHLQLHPKISIDTIEPQLRKFVQGLLAPKGDAQVPSARRPEV</sequence>
<evidence type="ECO:0000313" key="8">
    <source>
        <dbReference type="Proteomes" id="UP000469011"/>
    </source>
</evidence>
<keyword evidence="3 5" id="KW-0238">DNA-binding</keyword>
<dbReference type="PRINTS" id="PR00455">
    <property type="entry name" value="HTHTETR"/>
</dbReference>
<dbReference type="InterPro" id="IPR039538">
    <property type="entry name" value="BetI_C"/>
</dbReference>
<dbReference type="Pfam" id="PF13977">
    <property type="entry name" value="TetR_C_6"/>
    <property type="match status" value="1"/>
</dbReference>
<keyword evidence="4" id="KW-0804">Transcription</keyword>
<dbReference type="Gene3D" id="1.10.357.10">
    <property type="entry name" value="Tetracycline Repressor, domain 2"/>
    <property type="match status" value="1"/>
</dbReference>